<reference evidence="5" key="1">
    <citation type="journal article" date="2019" name="Int. J. Syst. Evol. Microbiol.">
        <title>The Global Catalogue of Microorganisms (GCM) 10K type strain sequencing project: providing services to taxonomists for standard genome sequencing and annotation.</title>
        <authorList>
            <consortium name="The Broad Institute Genomics Platform"/>
            <consortium name="The Broad Institute Genome Sequencing Center for Infectious Disease"/>
            <person name="Wu L."/>
            <person name="Ma J."/>
        </authorList>
    </citation>
    <scope>NUCLEOTIDE SEQUENCE [LARGE SCALE GENOMIC DNA]</scope>
    <source>
        <strain evidence="5">KCTC 19466</strain>
    </source>
</reference>
<dbReference type="PANTHER" id="PTHR47505:SF1">
    <property type="entry name" value="DNA UTILIZATION PROTEIN YHGH"/>
    <property type="match status" value="1"/>
</dbReference>
<dbReference type="CDD" id="cd06223">
    <property type="entry name" value="PRTases_typeI"/>
    <property type="match status" value="1"/>
</dbReference>
<dbReference type="InterPro" id="IPR000836">
    <property type="entry name" value="PRTase_dom"/>
</dbReference>
<proteinExistence type="inferred from homology"/>
<evidence type="ECO:0000259" key="3">
    <source>
        <dbReference type="Pfam" id="PF00156"/>
    </source>
</evidence>
<protein>
    <recommendedName>
        <fullName evidence="3">Phosphoribosyltransferase domain-containing protein</fullName>
    </recommendedName>
</protein>
<dbReference type="SUPFAM" id="SSF53271">
    <property type="entry name" value="PRTase-like"/>
    <property type="match status" value="1"/>
</dbReference>
<name>A0ABQ3GCH8_9MICC</name>
<accession>A0ABQ3GCH8</accession>
<sequence length="351" mass="36812">MGDTADRRARHRGGRAVDNAVLGARGSAVRAALAEFASLVAPTDCVACGVPDFVLCPRCHARFRQRTVRPIRVEDAAESLPVDDFDTPLPVVAAGHYAQEVSAAVLAYKDRERLQLRSVLGPALAGSLHAVAPAAAEAAAWWGAGAADAAPEILLVPVPGRRSSTIERGFAPVLELVRWIDRRGLLPEGHVLADVLYVGDPWPDMLPEGLPRVFAQGADRGAGAVVAALRRRWARSVDPAGGGRDRARTTPAAAGRGSPQKRRGRRARTAVRGTMGVRSGIGRAELSGRVCLLVDDVLTTGATLGEAHRALAAAGARVVGAVAIAAAHDPRGVSAERELEISGQRVDYRPG</sequence>
<comment type="similarity">
    <text evidence="1">Belongs to the ComF/GntX family.</text>
</comment>
<gene>
    <name evidence="4" type="ORF">GCM10008096_04290</name>
</gene>
<dbReference type="InterPro" id="IPR029057">
    <property type="entry name" value="PRTase-like"/>
</dbReference>
<dbReference type="EMBL" id="BMXK01000002">
    <property type="protein sequence ID" value="GHD00865.1"/>
    <property type="molecule type" value="Genomic_DNA"/>
</dbReference>
<evidence type="ECO:0000313" key="4">
    <source>
        <dbReference type="EMBL" id="GHD00865.1"/>
    </source>
</evidence>
<feature type="region of interest" description="Disordered" evidence="2">
    <location>
        <begin position="237"/>
        <end position="266"/>
    </location>
</feature>
<dbReference type="Proteomes" id="UP000642819">
    <property type="component" value="Unassembled WGS sequence"/>
</dbReference>
<keyword evidence="5" id="KW-1185">Reference proteome</keyword>
<feature type="domain" description="Phosphoribosyltransferase" evidence="3">
    <location>
        <begin position="282"/>
        <end position="332"/>
    </location>
</feature>
<dbReference type="Pfam" id="PF00156">
    <property type="entry name" value="Pribosyltran"/>
    <property type="match status" value="1"/>
</dbReference>
<dbReference type="InterPro" id="IPR051910">
    <property type="entry name" value="ComF/GntX_DNA_util-trans"/>
</dbReference>
<dbReference type="PANTHER" id="PTHR47505">
    <property type="entry name" value="DNA UTILIZATION PROTEIN YHGH"/>
    <property type="match status" value="1"/>
</dbReference>
<comment type="caution">
    <text evidence="4">The sequence shown here is derived from an EMBL/GenBank/DDBJ whole genome shotgun (WGS) entry which is preliminary data.</text>
</comment>
<evidence type="ECO:0000256" key="1">
    <source>
        <dbReference type="ARBA" id="ARBA00008007"/>
    </source>
</evidence>
<dbReference type="Gene3D" id="3.40.50.2020">
    <property type="match status" value="1"/>
</dbReference>
<evidence type="ECO:0000256" key="2">
    <source>
        <dbReference type="SAM" id="MobiDB-lite"/>
    </source>
</evidence>
<evidence type="ECO:0000313" key="5">
    <source>
        <dbReference type="Proteomes" id="UP000642819"/>
    </source>
</evidence>
<organism evidence="4 5">
    <name type="scientific">Zhihengliuella salsuginis</name>
    <dbReference type="NCBI Taxonomy" id="578222"/>
    <lineage>
        <taxon>Bacteria</taxon>
        <taxon>Bacillati</taxon>
        <taxon>Actinomycetota</taxon>
        <taxon>Actinomycetes</taxon>
        <taxon>Micrococcales</taxon>
        <taxon>Micrococcaceae</taxon>
        <taxon>Zhihengliuella</taxon>
    </lineage>
</organism>
<dbReference type="RefSeq" id="WP_229790898.1">
    <property type="nucleotide sequence ID" value="NZ_BMXK01000002.1"/>
</dbReference>